<accession>F2NUT7</accession>
<reference evidence="1 2" key="1">
    <citation type="journal article" date="2011" name="Stand. Genomic Sci.">
        <title>Complete genome sequence of Treponema succinifaciens type strain (6091).</title>
        <authorList>
            <person name="Han C."/>
            <person name="Gronow S."/>
            <person name="Teshima H."/>
            <person name="Lapidus A."/>
            <person name="Nolan M."/>
            <person name="Lucas S."/>
            <person name="Hammon N."/>
            <person name="Deshpande S."/>
            <person name="Cheng J.F."/>
            <person name="Zeytun A."/>
            <person name="Tapia R."/>
            <person name="Goodwin L."/>
            <person name="Pitluck S."/>
            <person name="Liolios K."/>
            <person name="Pagani I."/>
            <person name="Ivanova N."/>
            <person name="Mavromatis K."/>
            <person name="Mikhailova N."/>
            <person name="Huntemann M."/>
            <person name="Pati A."/>
            <person name="Chen A."/>
            <person name="Palaniappan K."/>
            <person name="Land M."/>
            <person name="Hauser L."/>
            <person name="Brambilla E.M."/>
            <person name="Rohde M."/>
            <person name="Goker M."/>
            <person name="Woyke T."/>
            <person name="Bristow J."/>
            <person name="Eisen J.A."/>
            <person name="Markowitz V."/>
            <person name="Hugenholtz P."/>
            <person name="Kyrpides N.C."/>
            <person name="Klenk H.P."/>
            <person name="Detter J.C."/>
        </authorList>
    </citation>
    <scope>NUCLEOTIDE SEQUENCE [LARGE SCALE GENOMIC DNA]</scope>
    <source>
        <strain evidence="2">ATCC 33096 / DSM 2489 / 6091</strain>
    </source>
</reference>
<dbReference type="AlphaFoldDB" id="F2NUT7"/>
<dbReference type="HOGENOM" id="CLU_694326_0_0_12"/>
<dbReference type="KEGG" id="tsu:Tresu_0998"/>
<evidence type="ECO:0000313" key="2">
    <source>
        <dbReference type="Proteomes" id="UP000006852"/>
    </source>
</evidence>
<sequence length="397" mass="46731">MTDVENLEKIIRDIFGVRKIIKKRRNTNKCIQPLNIYPLNMFAFNFINRLTRLNEKFKDNKDALNTICERVKNLGEAKDSGWAGPYSELVALDFYSQFSEFLGISYINLLEIKRHKESIPAKNGQKEKIDIDLCLSLKNENLFTDVKSFNCVHQIIFDRIFEAVENYAAKEFKKNILIGVDNLSSLDYLDVKNSLVSKRHEIERLLKNAVKKNQNFVSYFSDSGLAFNFRISWPGELLTVKDYSPFAMAQAYRYKFLDYGNKLVDNEYSLITMVKNPWFNEETVDFGNFNNMFYRSLSRRTFMELAKNDFPAKDYSSAYKTEKIKVCDVSKSIAGIVFIDDNSVRSKYYKSLYSAYIYLNPNYKNKTPLSIRSIEKFFRNKYEVQIKDFDDFKWDNY</sequence>
<organism evidence="1 2">
    <name type="scientific">Treponema succinifaciens (strain ATCC 33096 / DSM 2489 / 6091)</name>
    <dbReference type="NCBI Taxonomy" id="869209"/>
    <lineage>
        <taxon>Bacteria</taxon>
        <taxon>Pseudomonadati</taxon>
        <taxon>Spirochaetota</taxon>
        <taxon>Spirochaetia</taxon>
        <taxon>Spirochaetales</taxon>
        <taxon>Treponemataceae</taxon>
        <taxon>Treponema</taxon>
    </lineage>
</organism>
<keyword evidence="2" id="KW-1185">Reference proteome</keyword>
<dbReference type="STRING" id="869209.Tresu_0998"/>
<dbReference type="Proteomes" id="UP000006852">
    <property type="component" value="Chromosome"/>
</dbReference>
<proteinExistence type="predicted"/>
<dbReference type="GeneID" id="302998161"/>
<dbReference type="EMBL" id="CP002631">
    <property type="protein sequence ID" value="AEB13918.1"/>
    <property type="molecule type" value="Genomic_DNA"/>
</dbReference>
<reference evidence="2" key="2">
    <citation type="submission" date="2011-04" db="EMBL/GenBank/DDBJ databases">
        <title>The complete genome of chromosome of Treponema succinifaciens DSM 2489.</title>
        <authorList>
            <person name="Lucas S."/>
            <person name="Copeland A."/>
            <person name="Lapidus A."/>
            <person name="Bruce D."/>
            <person name="Goodwin L."/>
            <person name="Pitluck S."/>
            <person name="Peters L."/>
            <person name="Kyrpides N."/>
            <person name="Mavromatis K."/>
            <person name="Ivanova N."/>
            <person name="Ovchinnikova G."/>
            <person name="Teshima H."/>
            <person name="Detter J.C."/>
            <person name="Tapia R."/>
            <person name="Han C."/>
            <person name="Land M."/>
            <person name="Hauser L."/>
            <person name="Markowitz V."/>
            <person name="Cheng J.-F."/>
            <person name="Hugenholtz P."/>
            <person name="Woyke T."/>
            <person name="Wu D."/>
            <person name="Gronow S."/>
            <person name="Wellnitz S."/>
            <person name="Brambilla E."/>
            <person name="Klenk H.-P."/>
            <person name="Eisen J.A."/>
        </authorList>
    </citation>
    <scope>NUCLEOTIDE SEQUENCE [LARGE SCALE GENOMIC DNA]</scope>
    <source>
        <strain evidence="2">ATCC 33096 / DSM 2489 / 6091</strain>
    </source>
</reference>
<protein>
    <submittedName>
        <fullName evidence="1">Uncharacterized protein</fullName>
    </submittedName>
</protein>
<gene>
    <name evidence="1" type="ordered locus">Tresu_0998</name>
</gene>
<dbReference type="eggNOG" id="ENOG5030VGA">
    <property type="taxonomic scope" value="Bacteria"/>
</dbReference>
<dbReference type="RefSeq" id="WP_013701210.1">
    <property type="nucleotide sequence ID" value="NC_015385.1"/>
</dbReference>
<name>F2NUT7_TRES6</name>
<evidence type="ECO:0000313" key="1">
    <source>
        <dbReference type="EMBL" id="AEB13918.1"/>
    </source>
</evidence>
<dbReference type="OrthoDB" id="357360at2"/>